<evidence type="ECO:0000259" key="5">
    <source>
        <dbReference type="Pfam" id="PF16661"/>
    </source>
</evidence>
<sequence length="957" mass="105600">MPSQCPSFQCFYSASCFGSESFDSGLTARSSLVRYPLSDGGAGYVGVLLDAGLEVETYSPWTRTPNPDGFEKLVNYILNSPDEKCLLITSASPSASFALPLLHRMWKAGGKTYPFPTIISTAPVRKMTQLNLYDAFSSASSTGPTHTTVQDIDDVVGTLKDSGWVELKYSQPKVFHNVTITAKRSGCSVGGSYFVLNTSTPRSTMIYAPKYSHRTNISHETDLKIGHANVDCVITYPGGTGSGLGVGVSALKRQKKIKKRLALVGRDKELTSSVHEVLKRGGNVILPVEALSEICEPILVIHNWLKESNYSRSYRLCVCSNVGEEWRRFVRSMLEWTRVGDGFDGGGTNPFNLKGVEFFTSFDGVKEGDNDRPVILFGTSASLMTGPCAAALTEWGSDEDNGIIFTSSQFNLGARSTLLKEWCNAKGEDREMVDEIEVKSWRVRRKFLEGEEVAEYEMLEEKREEELKRDRENRAVANQIQSVKEHLGINTEEQVGERGGGGGDEDENASDSNNLPAKVAEEAAAPSAAPSTKVHAMADAPEQPISKKKPRFDSTLFMKFSKPQHAIFPVHTEAMVSIGKANNGHRVLTETDFRIIEEDGEDEEQLDDYGVEVDPEQFMDLVSGIDRKGGKVADEALKMGYIHVTLEERENLKDLKLSRKGKTAEEIEVEEESEEAREAREKREEIRKEIEDLSEGNGIIRGRNGRSHQKVFSEVENTIVKAEIQFIPYDAMVDSESSRYIISALRPRQCVILGSSKDEDVAPTSELALLANSVRPTTTNQDSVYTPSAGELLELNVGSAAFSVRLVEEPYVPNPEDYGEDFDLTTLQGQTQVEANLGNYTVSLVDSVANGKKTKGEGNLVFAPKLADAASKDELNKPTVMLSNGDVLLTDLRSEFLDREMKAEYSVNVEENFQSLVVNGAIVIRRDGKTGHLTVEGPLCEDFFTCRAVLYSQYVML</sequence>
<evidence type="ECO:0000256" key="3">
    <source>
        <dbReference type="SAM" id="MobiDB-lite"/>
    </source>
</evidence>
<dbReference type="SUPFAM" id="SSF56281">
    <property type="entry name" value="Metallo-hydrolase/oxidoreductase"/>
    <property type="match status" value="1"/>
</dbReference>
<evidence type="ECO:0000256" key="2">
    <source>
        <dbReference type="SAM" id="Coils"/>
    </source>
</evidence>
<keyword evidence="1" id="KW-0694">RNA-binding</keyword>
<dbReference type="Proteomes" id="UP001165065">
    <property type="component" value="Unassembled WGS sequence"/>
</dbReference>
<accession>A0A9W7G780</accession>
<name>A0A9W7G780_9STRA</name>
<dbReference type="PANTHER" id="PTHR45922">
    <property type="entry name" value="CLEAVAGE AND POLYADENYLATION SPECIFICITY FACTOR SUBUNIT 2"/>
    <property type="match status" value="1"/>
</dbReference>
<evidence type="ECO:0000256" key="1">
    <source>
        <dbReference type="RuleBase" id="RU365006"/>
    </source>
</evidence>
<dbReference type="EMBL" id="BRYA01000082">
    <property type="protein sequence ID" value="GMI38142.1"/>
    <property type="molecule type" value="Genomic_DNA"/>
</dbReference>
<protein>
    <recommendedName>
        <fullName evidence="1">Cleavage and polyadenylation specificity factor subunit 2</fullName>
    </recommendedName>
    <alternativeName>
        <fullName evidence="1">Cleavage and polyadenylation specificity factor 100 kDa subunit</fullName>
    </alternativeName>
</protein>
<dbReference type="Pfam" id="PF16661">
    <property type="entry name" value="Lactamase_B_6"/>
    <property type="match status" value="1"/>
</dbReference>
<feature type="coiled-coil region" evidence="2">
    <location>
        <begin position="662"/>
        <end position="696"/>
    </location>
</feature>
<feature type="region of interest" description="Disordered" evidence="3">
    <location>
        <begin position="488"/>
        <end position="548"/>
    </location>
</feature>
<dbReference type="GO" id="GO:0006398">
    <property type="term" value="P:mRNA 3'-end processing by stem-loop binding and cleavage"/>
    <property type="evidence" value="ECO:0007669"/>
    <property type="project" value="InterPro"/>
</dbReference>
<organism evidence="6 7">
    <name type="scientific">Triparma columacea</name>
    <dbReference type="NCBI Taxonomy" id="722753"/>
    <lineage>
        <taxon>Eukaryota</taxon>
        <taxon>Sar</taxon>
        <taxon>Stramenopiles</taxon>
        <taxon>Ochrophyta</taxon>
        <taxon>Bolidophyceae</taxon>
        <taxon>Parmales</taxon>
        <taxon>Triparmaceae</taxon>
        <taxon>Triparma</taxon>
    </lineage>
</organism>
<comment type="caution">
    <text evidence="6">The sequence shown here is derived from an EMBL/GenBank/DDBJ whole genome shotgun (WGS) entry which is preliminary data.</text>
</comment>
<evidence type="ECO:0000313" key="7">
    <source>
        <dbReference type="Proteomes" id="UP001165065"/>
    </source>
</evidence>
<dbReference type="GO" id="GO:0005847">
    <property type="term" value="C:mRNA cleavage and polyadenylation specificity factor complex"/>
    <property type="evidence" value="ECO:0007669"/>
    <property type="project" value="InterPro"/>
</dbReference>
<dbReference type="Gene3D" id="3.40.50.10890">
    <property type="match status" value="1"/>
</dbReference>
<dbReference type="OrthoDB" id="205797at2759"/>
<dbReference type="InterPro" id="IPR027075">
    <property type="entry name" value="CPSF2"/>
</dbReference>
<proteinExistence type="inferred from homology"/>
<dbReference type="PANTHER" id="PTHR45922:SF1">
    <property type="entry name" value="CLEAVAGE AND POLYADENYLATION SPECIFICITY FACTOR SUBUNIT 2"/>
    <property type="match status" value="1"/>
</dbReference>
<dbReference type="InterPro" id="IPR025069">
    <property type="entry name" value="Cpsf2_C"/>
</dbReference>
<dbReference type="InterPro" id="IPR036866">
    <property type="entry name" value="RibonucZ/Hydroxyglut_hydro"/>
</dbReference>
<dbReference type="GO" id="GO:0003723">
    <property type="term" value="F:RNA binding"/>
    <property type="evidence" value="ECO:0007669"/>
    <property type="project" value="UniProtKB-KW"/>
</dbReference>
<reference evidence="7" key="1">
    <citation type="journal article" date="2023" name="Commun. Biol.">
        <title>Genome analysis of Parmales, the sister group of diatoms, reveals the evolutionary specialization of diatoms from phago-mixotrophs to photoautotrophs.</title>
        <authorList>
            <person name="Ban H."/>
            <person name="Sato S."/>
            <person name="Yoshikawa S."/>
            <person name="Yamada K."/>
            <person name="Nakamura Y."/>
            <person name="Ichinomiya M."/>
            <person name="Sato N."/>
            <person name="Blanc-Mathieu R."/>
            <person name="Endo H."/>
            <person name="Kuwata A."/>
            <person name="Ogata H."/>
        </authorList>
    </citation>
    <scope>NUCLEOTIDE SEQUENCE [LARGE SCALE GENOMIC DNA]</scope>
</reference>
<evidence type="ECO:0000313" key="6">
    <source>
        <dbReference type="EMBL" id="GMI38142.1"/>
    </source>
</evidence>
<dbReference type="Pfam" id="PF13299">
    <property type="entry name" value="CPSF100_C"/>
    <property type="match status" value="1"/>
</dbReference>
<comment type="subcellular location">
    <subcellularLocation>
        <location evidence="1">Nucleus</location>
    </subcellularLocation>
</comment>
<feature type="domain" description="Cleavage and polyadenylation specificity factor 2 C-terminal" evidence="4">
    <location>
        <begin position="877"/>
        <end position="954"/>
    </location>
</feature>
<dbReference type="Gene3D" id="3.60.15.10">
    <property type="entry name" value="Ribonuclease Z/Hydroxyacylglutathione hydrolase-like"/>
    <property type="match status" value="1"/>
</dbReference>
<keyword evidence="2" id="KW-0175">Coiled coil</keyword>
<feature type="compositionally biased region" description="Low complexity" evidence="3">
    <location>
        <begin position="522"/>
        <end position="531"/>
    </location>
</feature>
<keyword evidence="7" id="KW-1185">Reference proteome</keyword>
<keyword evidence="1" id="KW-0507">mRNA processing</keyword>
<dbReference type="AlphaFoldDB" id="A0A9W7G780"/>
<gene>
    <name evidence="6" type="ORF">TrCOL_g7962</name>
</gene>
<dbReference type="InterPro" id="IPR001279">
    <property type="entry name" value="Metallo-B-lactamas"/>
</dbReference>
<evidence type="ECO:0000259" key="4">
    <source>
        <dbReference type="Pfam" id="PF13299"/>
    </source>
</evidence>
<feature type="domain" description="Metallo-beta-lactamase" evidence="5">
    <location>
        <begin position="84"/>
        <end position="215"/>
    </location>
</feature>
<keyword evidence="1" id="KW-0539">Nucleus</keyword>
<comment type="similarity">
    <text evidence="1">Belongs to the metallo-beta-lactamase superfamily. RNA-metabolizing metallo-beta-lactamase-like family. CPSF2/YSH1 subfamily.</text>
</comment>